<feature type="compositionally biased region" description="Low complexity" evidence="1">
    <location>
        <begin position="92"/>
        <end position="108"/>
    </location>
</feature>
<feature type="region of interest" description="Disordered" evidence="1">
    <location>
        <begin position="701"/>
        <end position="729"/>
    </location>
</feature>
<dbReference type="GO" id="GO:0005739">
    <property type="term" value="C:mitochondrion"/>
    <property type="evidence" value="ECO:0007669"/>
    <property type="project" value="TreeGrafter"/>
</dbReference>
<dbReference type="InterPro" id="IPR050700">
    <property type="entry name" value="YIM1/Zinc_Alcohol_DH_Fams"/>
</dbReference>
<feature type="compositionally biased region" description="Polar residues" evidence="1">
    <location>
        <begin position="319"/>
        <end position="329"/>
    </location>
</feature>
<dbReference type="PANTHER" id="PTHR11695">
    <property type="entry name" value="ALCOHOL DEHYDROGENASE RELATED"/>
    <property type="match status" value="1"/>
</dbReference>
<feature type="compositionally biased region" description="Polar residues" evidence="1">
    <location>
        <begin position="116"/>
        <end position="133"/>
    </location>
</feature>
<sequence length="1099" mass="116049">MLFMSSSSSSLRARARMGGDGAKRMGVGTSAVATTETTLRHGHTEDPKSGGSLAAGTDTTTTTTITHGAPVAASSSSSPTGASQIHNTQSHASMGTSSYSATTTGTPSQSLDDHSSSAFSVTDSGSSRTSTRMDPSEWSGSGNGRVEPQLGPGRVRPEGSGAKDKNKANGHAAAADEDWARDVRWLVTQDNDKQEPASSARISSGSRFTKRKSLPSSLSSPSSTNRASTTTTTTTTTTQNANYLPRKTPKLLKSMSKANPSIMMNMTALMEEDEDALATGGIHADGPQSNVILVHSDEAGMGTSTPPSPSKPRSPFSSYLSPNEPTTGSERLASVTASGSTSRSTNSSSGSSQSRMPTTHNTNNNYHNHNDTPSSTSSNLRHRRSRSLDLEHDQQAKSSSSSLRSHSRSRINGTSVSELAASLPLPSGELPSNGTPGYTSLMLPRAPPPVSLSAKSLGKRAEVNNDGRVDLTMSGAAQTTMATVEVMQGLGVANVKKGFMSVFGLKKGLGRRQTLPSHVIAPRGESGAGKMRSRSEDVGMGGLGSYKPLEFTSYRKPPEYIPGGSVLVQVWAVGVDGTDARLVGLRLGSRGTGHTSASTARFKNAAGKALTRSGSLRRKFFGSGGGGDSGGGRVDHHQQVQPQVGFIPGRSFVGRVLECGWEVRGDVVRKGEWVVGLLDVKKCGALAEFIVVDKRRIHRVPHPKMEGQPSISPISPSRRSSRASSSKMKRTTSFGLTLEELALLPLCGIPAYRAVRTFMYAFSSTTTKEPDTPVIGSPRSASSSRTKLSNHEVAGGRKRRALVLRGHDGIGAIAAQLLIARGWCVYVHVPCPYPANTGDGEHSEAELYMESVEARAREWGCEEVIFDDGLEENGDEGRGAVVRILDRLRGEGDVIDAVLDTVGGKEVWEAAERLLKCSYIVSSDSSSRITLPLGGGGKGGSVRKKGQSQFTTLIGDSPHRVVPNAGDLFRAGLRSLKMGGKPSGGGGGNSKEDPTADQVKGSHQTRDENKVGYAWVSLSQDVDWEGQDVAESIGAVLRLALEEKAKPWVGGEHHGGRNLFSELSVERYRVVSFERAAQDVFVDYGPLGHGATSVIKIVG</sequence>
<reference evidence="2 3" key="1">
    <citation type="submission" date="2014-02" db="EMBL/GenBank/DDBJ databases">
        <title>Transposable element dynamics among asymbiotic and ectomycorrhizal Amanita fungi.</title>
        <authorList>
            <consortium name="DOE Joint Genome Institute"/>
            <person name="Hess J."/>
            <person name="Skrede I."/>
            <person name="Wolfe B."/>
            <person name="LaButti K."/>
            <person name="Ohm R.A."/>
            <person name="Grigoriev I.V."/>
            <person name="Pringle A."/>
        </authorList>
    </citation>
    <scope>NUCLEOTIDE SEQUENCE [LARGE SCALE GENOMIC DNA]</scope>
    <source>
        <strain evidence="2 3">SKay4041</strain>
    </source>
</reference>
<feature type="region of interest" description="Disordered" evidence="1">
    <location>
        <begin position="189"/>
        <end position="252"/>
    </location>
</feature>
<protein>
    <submittedName>
        <fullName evidence="2">Uncharacterized protein</fullName>
    </submittedName>
</protein>
<gene>
    <name evidence="2" type="ORF">AMATHDRAFT_193065</name>
</gene>
<feature type="compositionally biased region" description="Basic and acidic residues" evidence="1">
    <location>
        <begin position="38"/>
        <end position="48"/>
    </location>
</feature>
<feature type="compositionally biased region" description="Basic and acidic residues" evidence="1">
    <location>
        <begin position="155"/>
        <end position="167"/>
    </location>
</feature>
<accession>A0A2A9NQQ6</accession>
<feature type="compositionally biased region" description="Low complexity" evidence="1">
    <location>
        <begin position="214"/>
        <end position="241"/>
    </location>
</feature>
<feature type="compositionally biased region" description="Low complexity" evidence="1">
    <location>
        <begin position="338"/>
        <end position="367"/>
    </location>
</feature>
<evidence type="ECO:0000313" key="3">
    <source>
        <dbReference type="Proteomes" id="UP000242287"/>
    </source>
</evidence>
<feature type="compositionally biased region" description="Low complexity" evidence="1">
    <location>
        <begin position="1"/>
        <end position="10"/>
    </location>
</feature>
<feature type="region of interest" description="Disordered" evidence="1">
    <location>
        <begin position="520"/>
        <end position="539"/>
    </location>
</feature>
<feature type="compositionally biased region" description="Basic and acidic residues" evidence="1">
    <location>
        <begin position="386"/>
        <end position="395"/>
    </location>
</feature>
<dbReference type="OrthoDB" id="201656at2759"/>
<feature type="compositionally biased region" description="Low complexity" evidence="1">
    <location>
        <begin position="709"/>
        <end position="726"/>
    </location>
</feature>
<organism evidence="2 3">
    <name type="scientific">Amanita thiersii Skay4041</name>
    <dbReference type="NCBI Taxonomy" id="703135"/>
    <lineage>
        <taxon>Eukaryota</taxon>
        <taxon>Fungi</taxon>
        <taxon>Dikarya</taxon>
        <taxon>Basidiomycota</taxon>
        <taxon>Agaricomycotina</taxon>
        <taxon>Agaricomycetes</taxon>
        <taxon>Agaricomycetidae</taxon>
        <taxon>Agaricales</taxon>
        <taxon>Pluteineae</taxon>
        <taxon>Amanitaceae</taxon>
        <taxon>Amanita</taxon>
    </lineage>
</organism>
<dbReference type="STRING" id="703135.A0A2A9NQQ6"/>
<keyword evidence="3" id="KW-1185">Reference proteome</keyword>
<feature type="region of interest" description="Disordered" evidence="1">
    <location>
        <begin position="769"/>
        <end position="792"/>
    </location>
</feature>
<proteinExistence type="predicted"/>
<dbReference type="SUPFAM" id="SSF50129">
    <property type="entry name" value="GroES-like"/>
    <property type="match status" value="1"/>
</dbReference>
<feature type="region of interest" description="Disordered" evidence="1">
    <location>
        <begin position="298"/>
        <end position="446"/>
    </location>
</feature>
<name>A0A2A9NQQ6_9AGAR</name>
<evidence type="ECO:0000313" key="2">
    <source>
        <dbReference type="EMBL" id="PFH50587.1"/>
    </source>
</evidence>
<dbReference type="Proteomes" id="UP000242287">
    <property type="component" value="Unassembled WGS sequence"/>
</dbReference>
<feature type="compositionally biased region" description="Polar residues" evidence="1">
    <location>
        <begin position="196"/>
        <end position="207"/>
    </location>
</feature>
<dbReference type="EMBL" id="KZ302001">
    <property type="protein sequence ID" value="PFH50587.1"/>
    <property type="molecule type" value="Genomic_DNA"/>
</dbReference>
<evidence type="ECO:0000256" key="1">
    <source>
        <dbReference type="SAM" id="MobiDB-lite"/>
    </source>
</evidence>
<dbReference type="AlphaFoldDB" id="A0A2A9NQQ6"/>
<feature type="region of interest" description="Disordered" evidence="1">
    <location>
        <begin position="1"/>
        <end position="176"/>
    </location>
</feature>
<dbReference type="PANTHER" id="PTHR11695:SF294">
    <property type="entry name" value="RETICULON-4-INTERACTING PROTEIN 1, MITOCHONDRIAL"/>
    <property type="match status" value="1"/>
</dbReference>
<dbReference type="Gene3D" id="3.90.180.10">
    <property type="entry name" value="Medium-chain alcohol dehydrogenases, catalytic domain"/>
    <property type="match status" value="1"/>
</dbReference>
<feature type="region of interest" description="Disordered" evidence="1">
    <location>
        <begin position="979"/>
        <end position="1007"/>
    </location>
</feature>
<feature type="compositionally biased region" description="Low complexity" evidence="1">
    <location>
        <begin position="57"/>
        <end position="83"/>
    </location>
</feature>
<dbReference type="InterPro" id="IPR011032">
    <property type="entry name" value="GroES-like_sf"/>
</dbReference>